<evidence type="ECO:0000256" key="2">
    <source>
        <dbReference type="SAM" id="Phobius"/>
    </source>
</evidence>
<evidence type="ECO:0000313" key="3">
    <source>
        <dbReference type="EMBL" id="KAK2942436.1"/>
    </source>
</evidence>
<comment type="caution">
    <text evidence="3">The sequence shown here is derived from an EMBL/GenBank/DDBJ whole genome shotgun (WGS) entry which is preliminary data.</text>
</comment>
<proteinExistence type="predicted"/>
<keyword evidence="2" id="KW-0472">Membrane</keyword>
<reference evidence="3 4" key="1">
    <citation type="journal article" date="2022" name="bioRxiv">
        <title>Genomics of Preaxostyla Flagellates Illuminates Evolutionary Transitions and the Path Towards Mitochondrial Loss.</title>
        <authorList>
            <person name="Novak L.V.F."/>
            <person name="Treitli S.C."/>
            <person name="Pyrih J."/>
            <person name="Halakuc P."/>
            <person name="Pipaliya S.V."/>
            <person name="Vacek V."/>
            <person name="Brzon O."/>
            <person name="Soukal P."/>
            <person name="Eme L."/>
            <person name="Dacks J.B."/>
            <person name="Karnkowska A."/>
            <person name="Elias M."/>
            <person name="Hampl V."/>
        </authorList>
    </citation>
    <scope>NUCLEOTIDE SEQUENCE [LARGE SCALE GENOMIC DNA]</scope>
    <source>
        <strain evidence="3">NAU3</strain>
        <tissue evidence="3">Gut</tissue>
    </source>
</reference>
<feature type="region of interest" description="Disordered" evidence="1">
    <location>
        <begin position="65"/>
        <end position="104"/>
    </location>
</feature>
<accession>A0ABQ9WSH1</accession>
<dbReference type="EMBL" id="JARBJD010000409">
    <property type="protein sequence ID" value="KAK2942436.1"/>
    <property type="molecule type" value="Genomic_DNA"/>
</dbReference>
<evidence type="ECO:0000313" key="4">
    <source>
        <dbReference type="Proteomes" id="UP001281761"/>
    </source>
</evidence>
<gene>
    <name evidence="3" type="ORF">BLNAU_22669</name>
</gene>
<protein>
    <recommendedName>
        <fullName evidence="5">Secreted protein</fullName>
    </recommendedName>
</protein>
<keyword evidence="2" id="KW-0812">Transmembrane</keyword>
<feature type="transmembrane region" description="Helical" evidence="2">
    <location>
        <begin position="12"/>
        <end position="35"/>
    </location>
</feature>
<feature type="compositionally biased region" description="Polar residues" evidence="1">
    <location>
        <begin position="74"/>
        <end position="104"/>
    </location>
</feature>
<name>A0ABQ9WSH1_9EUKA</name>
<evidence type="ECO:0000256" key="1">
    <source>
        <dbReference type="SAM" id="MobiDB-lite"/>
    </source>
</evidence>
<organism evidence="3 4">
    <name type="scientific">Blattamonas nauphoetae</name>
    <dbReference type="NCBI Taxonomy" id="2049346"/>
    <lineage>
        <taxon>Eukaryota</taxon>
        <taxon>Metamonada</taxon>
        <taxon>Preaxostyla</taxon>
        <taxon>Oxymonadida</taxon>
        <taxon>Blattamonas</taxon>
    </lineage>
</organism>
<dbReference type="Proteomes" id="UP001281761">
    <property type="component" value="Unassembled WGS sequence"/>
</dbReference>
<keyword evidence="2" id="KW-1133">Transmembrane helix</keyword>
<sequence length="170" mass="19197">MSDRPHNASSPSASPIGVIVCWPITKTAFTALFLLNSFAISAKKPRQPADLSLMLEVGEDVHATSRRSGACRNEVQSWDGQNQPSQMRESDNGRSTQTDPEQSRQQHFTSHLDCFCVCGTVVAPKHEESRFGWLDDRTEEERRTLLFLWSPEYEQRNGHQTTHTIPTIDV</sequence>
<keyword evidence="4" id="KW-1185">Reference proteome</keyword>
<evidence type="ECO:0008006" key="5">
    <source>
        <dbReference type="Google" id="ProtNLM"/>
    </source>
</evidence>